<dbReference type="Pfam" id="PF03453">
    <property type="entry name" value="MoeA_N"/>
    <property type="match status" value="1"/>
</dbReference>
<organism evidence="13 14">
    <name type="scientific">Microbacterium lushaniae</name>
    <dbReference type="NCBI Taxonomy" id="2614639"/>
    <lineage>
        <taxon>Bacteria</taxon>
        <taxon>Bacillati</taxon>
        <taxon>Actinomycetota</taxon>
        <taxon>Actinomycetes</taxon>
        <taxon>Micrococcales</taxon>
        <taxon>Microbacteriaceae</taxon>
        <taxon>Microbacterium</taxon>
    </lineage>
</organism>
<evidence type="ECO:0000313" key="14">
    <source>
        <dbReference type="Proteomes" id="UP000325516"/>
    </source>
</evidence>
<accession>A0A5J6L415</accession>
<protein>
    <recommendedName>
        <fullName evidence="11">Molybdopterin molybdenumtransferase</fullName>
        <ecNumber evidence="11">2.10.1.1</ecNumber>
    </recommendedName>
</protein>
<dbReference type="Gene3D" id="2.40.340.10">
    <property type="entry name" value="MoeA, C-terminal, domain IV"/>
    <property type="match status" value="1"/>
</dbReference>
<dbReference type="InterPro" id="IPR036425">
    <property type="entry name" value="MoaB/Mog-like_dom_sf"/>
</dbReference>
<dbReference type="GO" id="GO:0005829">
    <property type="term" value="C:cytosol"/>
    <property type="evidence" value="ECO:0007669"/>
    <property type="project" value="TreeGrafter"/>
</dbReference>
<evidence type="ECO:0000256" key="11">
    <source>
        <dbReference type="RuleBase" id="RU365090"/>
    </source>
</evidence>
<dbReference type="InterPro" id="IPR038987">
    <property type="entry name" value="MoeA-like"/>
</dbReference>
<feature type="domain" description="MoaB/Mog" evidence="12">
    <location>
        <begin position="185"/>
        <end position="324"/>
    </location>
</feature>
<evidence type="ECO:0000256" key="10">
    <source>
        <dbReference type="ARBA" id="ARBA00047317"/>
    </source>
</evidence>
<dbReference type="SUPFAM" id="SSF63867">
    <property type="entry name" value="MoeA C-terminal domain-like"/>
    <property type="match status" value="1"/>
</dbReference>
<dbReference type="Proteomes" id="UP000325516">
    <property type="component" value="Chromosome"/>
</dbReference>
<keyword evidence="6 11" id="KW-0808">Transferase</keyword>
<comment type="pathway">
    <text evidence="3 11">Cofactor biosynthesis; molybdopterin biosynthesis.</text>
</comment>
<dbReference type="InterPro" id="IPR036135">
    <property type="entry name" value="MoeA_linker/N_sf"/>
</dbReference>
<evidence type="ECO:0000256" key="1">
    <source>
        <dbReference type="ARBA" id="ARBA00001946"/>
    </source>
</evidence>
<dbReference type="Gene3D" id="3.40.980.10">
    <property type="entry name" value="MoaB/Mog-like domain"/>
    <property type="match status" value="1"/>
</dbReference>
<comment type="cofactor">
    <cofactor evidence="1 11">
        <name>Mg(2+)</name>
        <dbReference type="ChEBI" id="CHEBI:18420"/>
    </cofactor>
</comment>
<evidence type="ECO:0000256" key="7">
    <source>
        <dbReference type="ARBA" id="ARBA00022723"/>
    </source>
</evidence>
<dbReference type="InterPro" id="IPR005110">
    <property type="entry name" value="MoeA_linker/N"/>
</dbReference>
<comment type="catalytic activity">
    <reaction evidence="10">
        <text>adenylyl-molybdopterin + molybdate = Mo-molybdopterin + AMP + H(+)</text>
        <dbReference type="Rhea" id="RHEA:35047"/>
        <dbReference type="ChEBI" id="CHEBI:15378"/>
        <dbReference type="ChEBI" id="CHEBI:36264"/>
        <dbReference type="ChEBI" id="CHEBI:62727"/>
        <dbReference type="ChEBI" id="CHEBI:71302"/>
        <dbReference type="ChEBI" id="CHEBI:456215"/>
        <dbReference type="EC" id="2.10.1.1"/>
    </reaction>
</comment>
<dbReference type="Gene3D" id="3.90.105.10">
    <property type="entry name" value="Molybdopterin biosynthesis moea protein, domain 2"/>
    <property type="match status" value="1"/>
</dbReference>
<evidence type="ECO:0000256" key="9">
    <source>
        <dbReference type="ARBA" id="ARBA00023150"/>
    </source>
</evidence>
<name>A0A5J6L415_9MICO</name>
<reference evidence="14" key="1">
    <citation type="submission" date="2019-09" db="EMBL/GenBank/DDBJ databases">
        <title>Mumia zhuanghuii sp. nov. isolated from the intestinal contents of plateau pika (Ochotona curzoniae) in the Qinghai-Tibet plateau of China.</title>
        <authorList>
            <person name="Tian Z."/>
        </authorList>
    </citation>
    <scope>NUCLEOTIDE SEQUENCE [LARGE SCALE GENOMIC DNA]</scope>
    <source>
        <strain evidence="14">L-031</strain>
    </source>
</reference>
<dbReference type="AlphaFoldDB" id="A0A5J6L415"/>
<keyword evidence="14" id="KW-1185">Reference proteome</keyword>
<evidence type="ECO:0000259" key="12">
    <source>
        <dbReference type="SMART" id="SM00852"/>
    </source>
</evidence>
<dbReference type="InterPro" id="IPR005111">
    <property type="entry name" value="MoeA_C_domain_IV"/>
</dbReference>
<dbReference type="InterPro" id="IPR001453">
    <property type="entry name" value="MoaB/Mog_dom"/>
</dbReference>
<dbReference type="UniPathway" id="UPA00344"/>
<dbReference type="GO" id="GO:0006777">
    <property type="term" value="P:Mo-molybdopterin cofactor biosynthetic process"/>
    <property type="evidence" value="ECO:0007669"/>
    <property type="project" value="UniProtKB-UniRule"/>
</dbReference>
<evidence type="ECO:0000256" key="6">
    <source>
        <dbReference type="ARBA" id="ARBA00022679"/>
    </source>
</evidence>
<dbReference type="Pfam" id="PF03454">
    <property type="entry name" value="MoeA_C"/>
    <property type="match status" value="1"/>
</dbReference>
<dbReference type="CDD" id="cd00887">
    <property type="entry name" value="MoeA"/>
    <property type="match status" value="1"/>
</dbReference>
<keyword evidence="7 11" id="KW-0479">Metal-binding</keyword>
<dbReference type="EMBL" id="CP044232">
    <property type="protein sequence ID" value="QEW03125.1"/>
    <property type="molecule type" value="Genomic_DNA"/>
</dbReference>
<evidence type="ECO:0000256" key="3">
    <source>
        <dbReference type="ARBA" id="ARBA00005046"/>
    </source>
</evidence>
<dbReference type="PANTHER" id="PTHR10192:SF5">
    <property type="entry name" value="GEPHYRIN"/>
    <property type="match status" value="1"/>
</dbReference>
<comment type="function">
    <text evidence="2 11">Catalyzes the insertion of molybdate into adenylated molybdopterin with the concomitant release of AMP.</text>
</comment>
<gene>
    <name evidence="13" type="ORF">F6J85_08405</name>
</gene>
<dbReference type="NCBIfam" id="NF045515">
    <property type="entry name" value="Glp_gephyrin"/>
    <property type="match status" value="1"/>
</dbReference>
<evidence type="ECO:0000256" key="5">
    <source>
        <dbReference type="ARBA" id="ARBA00022505"/>
    </source>
</evidence>
<dbReference type="InterPro" id="IPR036688">
    <property type="entry name" value="MoeA_C_domain_IV_sf"/>
</dbReference>
<keyword evidence="5 11" id="KW-0500">Molybdenum</keyword>
<dbReference type="Gene3D" id="2.170.190.11">
    <property type="entry name" value="Molybdopterin biosynthesis moea protein, domain 3"/>
    <property type="match status" value="1"/>
</dbReference>
<dbReference type="PANTHER" id="PTHR10192">
    <property type="entry name" value="MOLYBDOPTERIN BIOSYNTHESIS PROTEIN"/>
    <property type="match status" value="1"/>
</dbReference>
<keyword evidence="9 11" id="KW-0501">Molybdenum cofactor biosynthesis</keyword>
<evidence type="ECO:0000256" key="4">
    <source>
        <dbReference type="ARBA" id="ARBA00010763"/>
    </source>
</evidence>
<proteinExistence type="inferred from homology"/>
<dbReference type="SUPFAM" id="SSF53218">
    <property type="entry name" value="Molybdenum cofactor biosynthesis proteins"/>
    <property type="match status" value="1"/>
</dbReference>
<comment type="similarity">
    <text evidence="4 11">Belongs to the MoeA family.</text>
</comment>
<dbReference type="Pfam" id="PF00994">
    <property type="entry name" value="MoCF_biosynth"/>
    <property type="match status" value="1"/>
</dbReference>
<dbReference type="GO" id="GO:0061599">
    <property type="term" value="F:molybdopterin molybdotransferase activity"/>
    <property type="evidence" value="ECO:0007669"/>
    <property type="project" value="UniProtKB-UniRule"/>
</dbReference>
<dbReference type="SMART" id="SM00852">
    <property type="entry name" value="MoCF_biosynth"/>
    <property type="match status" value="1"/>
</dbReference>
<dbReference type="SUPFAM" id="SSF63882">
    <property type="entry name" value="MoeA N-terminal region -like"/>
    <property type="match status" value="1"/>
</dbReference>
<dbReference type="GO" id="GO:0046872">
    <property type="term" value="F:metal ion binding"/>
    <property type="evidence" value="ECO:0007669"/>
    <property type="project" value="UniProtKB-UniRule"/>
</dbReference>
<evidence type="ECO:0000313" key="13">
    <source>
        <dbReference type="EMBL" id="QEW03125.1"/>
    </source>
</evidence>
<keyword evidence="8 11" id="KW-0460">Magnesium</keyword>
<dbReference type="KEGG" id="mlz:F6J85_08405"/>
<dbReference type="EC" id="2.10.1.1" evidence="11"/>
<dbReference type="RefSeq" id="WP_150924609.1">
    <property type="nucleotide sequence ID" value="NZ_CP044232.1"/>
</dbReference>
<dbReference type="NCBIfam" id="TIGR00177">
    <property type="entry name" value="molyb_syn"/>
    <property type="match status" value="1"/>
</dbReference>
<evidence type="ECO:0000256" key="2">
    <source>
        <dbReference type="ARBA" id="ARBA00002901"/>
    </source>
</evidence>
<sequence>MVRTVEEQWADVVAAVRMLPPVDLPLAEAAGRTLAADVAAAVDIPVWDNSAMDGFAVRYDDVEAARADAPVALRVVADVPAGSDLDPPLAPGEAARIMTGAPVPADADAIVPFEDTRDGLADSLQTVTVIAAPSGRGAHIRRRGEDAVRGDVVLPAGARLGAWQLAAAAAAGVSVVSATRTPRVAVFSTGDELVAPGEPLRRGQIPESNATLLAALVTEADAEVVLRGVVSDDEEEFRSALAQAAERGADVVLTSGGVSAGAFEVVKNTLGDAADIRFSAVAMQPGKPQGFGVLPGGALFFGLPGNPVSVAVSFEVFVRPALLRMQRRSHVHRPVLRVRAAAGWRTPSGRRQYVPVRLDRTDPAEWTAEPATAGGSRSHLAGGLGRAEAFAVVPAEVEKVEPGDSVEIMLLT</sequence>
<dbReference type="FunFam" id="3.40.980.10:FF:000004">
    <property type="entry name" value="Molybdopterin molybdenumtransferase"/>
    <property type="match status" value="1"/>
</dbReference>
<evidence type="ECO:0000256" key="8">
    <source>
        <dbReference type="ARBA" id="ARBA00022842"/>
    </source>
</evidence>